<sequence length="450" mass="49699">MVSLQSILIWERPGTSSGAVVTVNVLFWLIVWSELRVYFVACVAVLGAFLHQQWVYSIWPEIRVPKPEPDDAEEWTPVHPSVLSVPEISQYVEIALRWIRENYTWLLQLRRHQPALFCALTTSVLSVCGLVGYLVPGVVLVYVVVMLAMTGPGVLLHLVPDSFYERLQRMRAALRGDTAGMEASHVSLDSDMSEFMPELQSLEAQAALDVPLMSQDPLEVEQTEEAGAQNRKGGSTTRRRKGPKGSPGEDNSINTSVSGQGDDTVPFYAGLPEDFPSYDHDSVDDLDDPDIDLPEPSPPVPHPSSQRHQRNSGDRYQMEFVSSHFGDSSDEEEDFMEGLTFEHREQLRAEPQHSPQPPPPSAPAVDPIAQLMSSVIAQNAGNVLSAFGQNLVTSVIGQASGFSSQAPHLASLQPSHEQPPARMSRSLDSQQQSMTDLEDDFELISDDECQ</sequence>
<reference evidence="12" key="1">
    <citation type="submission" date="2020-07" db="EMBL/GenBank/DDBJ databases">
        <title>The High-quality genome of the commercially important snow crab, Chionoecetes opilio.</title>
        <authorList>
            <person name="Jeong J.-H."/>
            <person name="Ryu S."/>
        </authorList>
    </citation>
    <scope>NUCLEOTIDE SEQUENCE</scope>
    <source>
        <strain evidence="12">MADBK_172401_WGS</strain>
        <tissue evidence="12">Digestive gland</tissue>
    </source>
</reference>
<evidence type="ECO:0000256" key="1">
    <source>
        <dbReference type="ARBA" id="ARBA00004477"/>
    </source>
</evidence>
<dbReference type="InterPro" id="IPR057282">
    <property type="entry name" value="RETREG1-3-like_RHD"/>
</dbReference>
<keyword evidence="6 10" id="KW-1133">Transmembrane helix</keyword>
<evidence type="ECO:0000313" key="12">
    <source>
        <dbReference type="EMBL" id="KAG0719696.1"/>
    </source>
</evidence>
<feature type="transmembrane region" description="Helical" evidence="10">
    <location>
        <begin position="115"/>
        <end position="134"/>
    </location>
</feature>
<dbReference type="GO" id="GO:0005789">
    <property type="term" value="C:endoplasmic reticulum membrane"/>
    <property type="evidence" value="ECO:0007669"/>
    <property type="project" value="UniProtKB-SubCell"/>
</dbReference>
<feature type="compositionally biased region" description="Acidic residues" evidence="9">
    <location>
        <begin position="284"/>
        <end position="293"/>
    </location>
</feature>
<keyword evidence="13" id="KW-1185">Reference proteome</keyword>
<dbReference type="EMBL" id="JACEEZ010014135">
    <property type="protein sequence ID" value="KAG0719696.1"/>
    <property type="molecule type" value="Genomic_DNA"/>
</dbReference>
<keyword evidence="5" id="KW-0256">Endoplasmic reticulum</keyword>
<evidence type="ECO:0000256" key="9">
    <source>
        <dbReference type="SAM" id="MobiDB-lite"/>
    </source>
</evidence>
<evidence type="ECO:0000256" key="10">
    <source>
        <dbReference type="SAM" id="Phobius"/>
    </source>
</evidence>
<comment type="subcellular location">
    <subcellularLocation>
        <location evidence="1">Endoplasmic reticulum membrane</location>
        <topology evidence="1">Multi-pass membrane protein</topology>
    </subcellularLocation>
</comment>
<evidence type="ECO:0000256" key="6">
    <source>
        <dbReference type="ARBA" id="ARBA00022989"/>
    </source>
</evidence>
<evidence type="ECO:0000256" key="5">
    <source>
        <dbReference type="ARBA" id="ARBA00022824"/>
    </source>
</evidence>
<evidence type="ECO:0000256" key="4">
    <source>
        <dbReference type="ARBA" id="ARBA00022692"/>
    </source>
</evidence>
<proteinExistence type="inferred from homology"/>
<feature type="compositionally biased region" description="Polar residues" evidence="9">
    <location>
        <begin position="249"/>
        <end position="261"/>
    </location>
</feature>
<name>A0A8J4YAI4_CHIOP</name>
<feature type="region of interest" description="Disordered" evidence="9">
    <location>
        <begin position="406"/>
        <end position="450"/>
    </location>
</feature>
<feature type="domain" description="RETREG1-3/ARL6IP-like N-terminal reticulon-homology" evidence="11">
    <location>
        <begin position="2"/>
        <end position="170"/>
    </location>
</feature>
<gene>
    <name evidence="12" type="primary">Retreg3</name>
    <name evidence="12" type="ORF">GWK47_049971</name>
</gene>
<keyword evidence="4 10" id="KW-0812">Transmembrane</keyword>
<accession>A0A8J4YAI4</accession>
<dbReference type="PANTHER" id="PTHR28659">
    <property type="entry name" value="RETICULON-LIKE PROTEIN"/>
    <property type="match status" value="1"/>
</dbReference>
<comment type="similarity">
    <text evidence="2">Belongs to the RETREG family.</text>
</comment>
<dbReference type="AlphaFoldDB" id="A0A8J4YAI4"/>
<feature type="region of interest" description="Disordered" evidence="9">
    <location>
        <begin position="219"/>
        <end position="366"/>
    </location>
</feature>
<evidence type="ECO:0000256" key="7">
    <source>
        <dbReference type="ARBA" id="ARBA00023006"/>
    </source>
</evidence>
<evidence type="ECO:0000259" key="11">
    <source>
        <dbReference type="Pfam" id="PF24456"/>
    </source>
</evidence>
<dbReference type="Proteomes" id="UP000770661">
    <property type="component" value="Unassembled WGS sequence"/>
</dbReference>
<feature type="compositionally biased region" description="Polar residues" evidence="9">
    <location>
        <begin position="406"/>
        <end position="416"/>
    </location>
</feature>
<dbReference type="Pfam" id="PF24456">
    <property type="entry name" value="RHD_RETREG1-3"/>
    <property type="match status" value="1"/>
</dbReference>
<keyword evidence="3" id="KW-0597">Phosphoprotein</keyword>
<dbReference type="PANTHER" id="PTHR28659:SF2">
    <property type="entry name" value="RETICULON-LIKE PROTEIN"/>
    <property type="match status" value="1"/>
</dbReference>
<dbReference type="OrthoDB" id="10029527at2759"/>
<evidence type="ECO:0000256" key="3">
    <source>
        <dbReference type="ARBA" id="ARBA00022553"/>
    </source>
</evidence>
<feature type="compositionally biased region" description="Basic and acidic residues" evidence="9">
    <location>
        <begin position="340"/>
        <end position="351"/>
    </location>
</feature>
<evidence type="ECO:0000256" key="8">
    <source>
        <dbReference type="ARBA" id="ARBA00023136"/>
    </source>
</evidence>
<keyword evidence="7" id="KW-0072">Autophagy</keyword>
<comment type="caution">
    <text evidence="12">The sequence shown here is derived from an EMBL/GenBank/DDBJ whole genome shotgun (WGS) entry which is preliminary data.</text>
</comment>
<protein>
    <submittedName>
        <fullName evidence="12">Reticulophagy regulator 3</fullName>
    </submittedName>
</protein>
<feature type="compositionally biased region" description="Polar residues" evidence="9">
    <location>
        <begin position="426"/>
        <end position="435"/>
    </location>
</feature>
<keyword evidence="8 10" id="KW-0472">Membrane</keyword>
<dbReference type="GO" id="GO:0061709">
    <property type="term" value="P:reticulophagy"/>
    <property type="evidence" value="ECO:0007669"/>
    <property type="project" value="InterPro"/>
</dbReference>
<feature type="transmembrane region" description="Helical" evidence="10">
    <location>
        <begin position="37"/>
        <end position="56"/>
    </location>
</feature>
<evidence type="ECO:0000256" key="2">
    <source>
        <dbReference type="ARBA" id="ARBA00006299"/>
    </source>
</evidence>
<dbReference type="InterPro" id="IPR043384">
    <property type="entry name" value="RETREG1/3"/>
</dbReference>
<feature type="transmembrane region" description="Helical" evidence="10">
    <location>
        <begin position="12"/>
        <end position="31"/>
    </location>
</feature>
<evidence type="ECO:0000313" key="13">
    <source>
        <dbReference type="Proteomes" id="UP000770661"/>
    </source>
</evidence>
<feature type="compositionally biased region" description="Acidic residues" evidence="9">
    <location>
        <begin position="436"/>
        <end position="450"/>
    </location>
</feature>
<feature type="transmembrane region" description="Helical" evidence="10">
    <location>
        <begin position="140"/>
        <end position="159"/>
    </location>
</feature>
<organism evidence="12 13">
    <name type="scientific">Chionoecetes opilio</name>
    <name type="common">Atlantic snow crab</name>
    <name type="synonym">Cancer opilio</name>
    <dbReference type="NCBI Taxonomy" id="41210"/>
    <lineage>
        <taxon>Eukaryota</taxon>
        <taxon>Metazoa</taxon>
        <taxon>Ecdysozoa</taxon>
        <taxon>Arthropoda</taxon>
        <taxon>Crustacea</taxon>
        <taxon>Multicrustacea</taxon>
        <taxon>Malacostraca</taxon>
        <taxon>Eumalacostraca</taxon>
        <taxon>Eucarida</taxon>
        <taxon>Decapoda</taxon>
        <taxon>Pleocyemata</taxon>
        <taxon>Brachyura</taxon>
        <taxon>Eubrachyura</taxon>
        <taxon>Majoidea</taxon>
        <taxon>Majidae</taxon>
        <taxon>Chionoecetes</taxon>
    </lineage>
</organism>